<gene>
    <name evidence="2" type="ORF">HTZ77_02645</name>
</gene>
<dbReference type="InterPro" id="IPR002818">
    <property type="entry name" value="DJ-1/PfpI"/>
</dbReference>
<organism evidence="2 3">
    <name type="scientific">Nonomuraea montanisoli</name>
    <dbReference type="NCBI Taxonomy" id="2741721"/>
    <lineage>
        <taxon>Bacteria</taxon>
        <taxon>Bacillati</taxon>
        <taxon>Actinomycetota</taxon>
        <taxon>Actinomycetes</taxon>
        <taxon>Streptosporangiales</taxon>
        <taxon>Streptosporangiaceae</taxon>
        <taxon>Nonomuraea</taxon>
    </lineage>
</organism>
<dbReference type="Gene3D" id="3.40.50.880">
    <property type="match status" value="1"/>
</dbReference>
<reference evidence="2 3" key="1">
    <citation type="submission" date="2020-06" db="EMBL/GenBank/DDBJ databases">
        <title>Nonomuraea sp. SMC257, a novel actinomycete isolated from soil.</title>
        <authorList>
            <person name="Chanama M."/>
        </authorList>
    </citation>
    <scope>NUCLEOTIDE SEQUENCE [LARGE SCALE GENOMIC DNA]</scope>
    <source>
        <strain evidence="2 3">SMC257</strain>
    </source>
</reference>
<dbReference type="EMBL" id="JABWGN010000001">
    <property type="protein sequence ID" value="NUW30328.1"/>
    <property type="molecule type" value="Genomic_DNA"/>
</dbReference>
<evidence type="ECO:0000313" key="2">
    <source>
        <dbReference type="EMBL" id="NUW30328.1"/>
    </source>
</evidence>
<dbReference type="SUPFAM" id="SSF52317">
    <property type="entry name" value="Class I glutamine amidotransferase-like"/>
    <property type="match status" value="1"/>
</dbReference>
<evidence type="ECO:0000259" key="1">
    <source>
        <dbReference type="Pfam" id="PF01965"/>
    </source>
</evidence>
<keyword evidence="3" id="KW-1185">Reference proteome</keyword>
<accession>A0A7Y6I261</accession>
<proteinExistence type="predicted"/>
<dbReference type="PANTHER" id="PTHR43130:SF3">
    <property type="entry name" value="HTH-TYPE TRANSCRIPTIONAL REGULATOR RV1931C"/>
    <property type="match status" value="1"/>
</dbReference>
<feature type="domain" description="DJ-1/PfpI" evidence="1">
    <location>
        <begin position="37"/>
        <end position="215"/>
    </location>
</feature>
<dbReference type="PANTHER" id="PTHR43130">
    <property type="entry name" value="ARAC-FAMILY TRANSCRIPTIONAL REGULATOR"/>
    <property type="match status" value="1"/>
</dbReference>
<name>A0A7Y6I261_9ACTN</name>
<dbReference type="InterPro" id="IPR052158">
    <property type="entry name" value="INH-QAR"/>
</dbReference>
<protein>
    <submittedName>
        <fullName evidence="2">DJ-1/PfpI family protein</fullName>
    </submittedName>
</protein>
<dbReference type="InterPro" id="IPR029062">
    <property type="entry name" value="Class_I_gatase-like"/>
</dbReference>
<dbReference type="Proteomes" id="UP000586042">
    <property type="component" value="Unassembled WGS sequence"/>
</dbReference>
<dbReference type="AlphaFoldDB" id="A0A7Y6I261"/>
<comment type="caution">
    <text evidence="2">The sequence shown here is derived from an EMBL/GenBank/DDBJ whole genome shotgun (WGS) entry which is preliminary data.</text>
</comment>
<evidence type="ECO:0000313" key="3">
    <source>
        <dbReference type="Proteomes" id="UP000586042"/>
    </source>
</evidence>
<sequence length="248" mass="25802">MERRNLLMGMTAAITAAALPDTVAAAAAEPAVGARQRVHIVLFDGVEELDFAAPLETLDIAGKFGAPVETRLVTVEGTRRVTAACGTRIDVGGDWAPGEADVILVPGGDVRDAGKPGVAAEIRRGVIPAALRAARRRGLTMASVCAGALLLGAAGLVRGRPCTTHHGCKKQLAEQGGKVVNGPGGGMLGPRVVDDGDLVTSAGVTSGLELALWLIQRAYGTQMSMNAEMVLEYERRGVVHESRRRPAR</sequence>
<dbReference type="Pfam" id="PF01965">
    <property type="entry name" value="DJ-1_PfpI"/>
    <property type="match status" value="1"/>
</dbReference>
<dbReference type="RefSeq" id="WP_175587773.1">
    <property type="nucleotide sequence ID" value="NZ_JABWGN010000001.1"/>
</dbReference>